<name>X1KP04_9ZZZZ</name>
<dbReference type="InterPro" id="IPR018228">
    <property type="entry name" value="DNase_TatD-rel_CS"/>
</dbReference>
<gene>
    <name evidence="2" type="ORF">S03H2_63298</name>
</gene>
<dbReference type="CDD" id="cd06223">
    <property type="entry name" value="PRTases_typeI"/>
    <property type="match status" value="1"/>
</dbReference>
<dbReference type="InterPro" id="IPR000836">
    <property type="entry name" value="PRTase_dom"/>
</dbReference>
<feature type="non-terminal residue" evidence="2">
    <location>
        <position position="1"/>
    </location>
</feature>
<proteinExistence type="predicted"/>
<dbReference type="Pfam" id="PF01026">
    <property type="entry name" value="TatD_DNase"/>
    <property type="match status" value="1"/>
</dbReference>
<dbReference type="GO" id="GO:0016788">
    <property type="term" value="F:hydrolase activity, acting on ester bonds"/>
    <property type="evidence" value="ECO:0007669"/>
    <property type="project" value="InterPro"/>
</dbReference>
<sequence>QNVVSKVPLQRIVTETDSPYLGPRRKRNAPQNVSLVVDKLAELQGLSPTEVDEITSQNARRFFNIGSQNSFKAGERVLIVDDVLTTGGSIKGTIDVVNKLGGVVIGIGVLVDRSTEEIDFNVPLFSCLRVPTVVYPAEACPLCAAGLPLVRPGGRLA</sequence>
<accession>X1KP04</accession>
<dbReference type="InterPro" id="IPR029057">
    <property type="entry name" value="PRTase-like"/>
</dbReference>
<protein>
    <submittedName>
        <fullName evidence="2">Uncharacterized protein</fullName>
    </submittedName>
</protein>
<dbReference type="SUPFAM" id="SSF53271">
    <property type="entry name" value="PRTase-like"/>
    <property type="match status" value="1"/>
</dbReference>
<dbReference type="InterPro" id="IPR032466">
    <property type="entry name" value="Metal_Hydrolase"/>
</dbReference>
<evidence type="ECO:0000256" key="1">
    <source>
        <dbReference type="ARBA" id="ARBA00022801"/>
    </source>
</evidence>
<dbReference type="Gene3D" id="3.40.50.2020">
    <property type="match status" value="1"/>
</dbReference>
<keyword evidence="1" id="KW-0378">Hydrolase</keyword>
<dbReference type="PANTHER" id="PTHR46124">
    <property type="entry name" value="D-AMINOACYL-TRNA DEACYLASE"/>
    <property type="match status" value="1"/>
</dbReference>
<dbReference type="SUPFAM" id="SSF51556">
    <property type="entry name" value="Metallo-dependent hydrolases"/>
    <property type="match status" value="1"/>
</dbReference>
<dbReference type="EMBL" id="BARU01040999">
    <property type="protein sequence ID" value="GAH83748.1"/>
    <property type="molecule type" value="Genomic_DNA"/>
</dbReference>
<dbReference type="AlphaFoldDB" id="X1KP04"/>
<dbReference type="InterPro" id="IPR001130">
    <property type="entry name" value="TatD-like"/>
</dbReference>
<dbReference type="PANTHER" id="PTHR46124:SF2">
    <property type="entry name" value="D-AMINOACYL-TRNA DEACYLASE"/>
    <property type="match status" value="1"/>
</dbReference>
<evidence type="ECO:0000313" key="2">
    <source>
        <dbReference type="EMBL" id="GAH83748.1"/>
    </source>
</evidence>
<organism evidence="2">
    <name type="scientific">marine sediment metagenome</name>
    <dbReference type="NCBI Taxonomy" id="412755"/>
    <lineage>
        <taxon>unclassified sequences</taxon>
        <taxon>metagenomes</taxon>
        <taxon>ecological metagenomes</taxon>
    </lineage>
</organism>
<comment type="caution">
    <text evidence="2">The sequence shown here is derived from an EMBL/GenBank/DDBJ whole genome shotgun (WGS) entry which is preliminary data.</text>
</comment>
<dbReference type="PROSITE" id="PS01091">
    <property type="entry name" value="TATD_3"/>
    <property type="match status" value="1"/>
</dbReference>
<reference evidence="2" key="1">
    <citation type="journal article" date="2014" name="Front. Microbiol.">
        <title>High frequency of phylogenetically diverse reductive dehalogenase-homologous genes in deep subseafloor sedimentary metagenomes.</title>
        <authorList>
            <person name="Kawai M."/>
            <person name="Futagami T."/>
            <person name="Toyoda A."/>
            <person name="Takaki Y."/>
            <person name="Nishi S."/>
            <person name="Hori S."/>
            <person name="Arai W."/>
            <person name="Tsubouchi T."/>
            <person name="Morono Y."/>
            <person name="Uchiyama I."/>
            <person name="Ito T."/>
            <person name="Fujiyama A."/>
            <person name="Inagaki F."/>
            <person name="Takami H."/>
        </authorList>
    </citation>
    <scope>NUCLEOTIDE SEQUENCE</scope>
    <source>
        <strain evidence="2">Expedition CK06-06</strain>
    </source>
</reference>